<comment type="similarity">
    <text evidence="1">Belongs to the SUI1 family.</text>
</comment>
<dbReference type="GO" id="GO:0003743">
    <property type="term" value="F:translation initiation factor activity"/>
    <property type="evidence" value="ECO:0007669"/>
    <property type="project" value="UniProtKB-KW"/>
</dbReference>
<dbReference type="PANTHER" id="PTHR12789">
    <property type="entry name" value="DENSITY-REGULATED PROTEIN HOMOLOG"/>
    <property type="match status" value="1"/>
</dbReference>
<keyword evidence="3" id="KW-0648">Protein biosynthesis</keyword>
<comment type="caution">
    <text evidence="6">The sequence shown here is derived from an EMBL/GenBank/DDBJ whole genome shotgun (WGS) entry which is preliminary data.</text>
</comment>
<keyword evidence="7" id="KW-1185">Reference proteome</keyword>
<accession>A0ABU3GSW2</accession>
<keyword evidence="6" id="KW-0396">Initiation factor</keyword>
<reference evidence="7" key="1">
    <citation type="submission" date="2023-07" db="EMBL/GenBank/DDBJ databases">
        <title>Functional and genomic diversity of the sorghum phyllosphere microbiome.</title>
        <authorList>
            <person name="Shade A."/>
        </authorList>
    </citation>
    <scope>NUCLEOTIDE SEQUENCE [LARGE SCALE GENOMIC DNA]</scope>
    <source>
        <strain evidence="7">SORGH_AS_0422</strain>
    </source>
</reference>
<dbReference type="InterPro" id="IPR050318">
    <property type="entry name" value="DENR/SUI1_TIF"/>
</dbReference>
<keyword evidence="2" id="KW-0810">Translation regulation</keyword>
<evidence type="ECO:0000313" key="6">
    <source>
        <dbReference type="EMBL" id="MDT3402870.1"/>
    </source>
</evidence>
<evidence type="ECO:0000256" key="2">
    <source>
        <dbReference type="ARBA" id="ARBA00022845"/>
    </source>
</evidence>
<organism evidence="6 7">
    <name type="scientific">Mucilaginibacter terrae</name>
    <dbReference type="NCBI Taxonomy" id="1955052"/>
    <lineage>
        <taxon>Bacteria</taxon>
        <taxon>Pseudomonadati</taxon>
        <taxon>Bacteroidota</taxon>
        <taxon>Sphingobacteriia</taxon>
        <taxon>Sphingobacteriales</taxon>
        <taxon>Sphingobacteriaceae</taxon>
        <taxon>Mucilaginibacter</taxon>
    </lineage>
</organism>
<evidence type="ECO:0000256" key="4">
    <source>
        <dbReference type="SAM" id="MobiDB-lite"/>
    </source>
</evidence>
<dbReference type="Pfam" id="PF01253">
    <property type="entry name" value="SUI1"/>
    <property type="match status" value="1"/>
</dbReference>
<evidence type="ECO:0000256" key="1">
    <source>
        <dbReference type="ARBA" id="ARBA00005422"/>
    </source>
</evidence>
<protein>
    <submittedName>
        <fullName evidence="6">Translation initiation factor 1</fullName>
    </submittedName>
</protein>
<dbReference type="RefSeq" id="WP_311949557.1">
    <property type="nucleotide sequence ID" value="NZ_JAVLVU010000001.1"/>
</dbReference>
<dbReference type="Gene3D" id="3.30.780.10">
    <property type="entry name" value="SUI1-like domain"/>
    <property type="match status" value="1"/>
</dbReference>
<dbReference type="Proteomes" id="UP001258315">
    <property type="component" value="Unassembled WGS sequence"/>
</dbReference>
<proteinExistence type="inferred from homology"/>
<dbReference type="InterPro" id="IPR001950">
    <property type="entry name" value="SUI1"/>
</dbReference>
<dbReference type="PROSITE" id="PS50296">
    <property type="entry name" value="SUI1"/>
    <property type="match status" value="1"/>
</dbReference>
<dbReference type="CDD" id="cd11567">
    <property type="entry name" value="YciH_like"/>
    <property type="match status" value="1"/>
</dbReference>
<feature type="region of interest" description="Disordered" evidence="4">
    <location>
        <begin position="1"/>
        <end position="34"/>
    </location>
</feature>
<evidence type="ECO:0000259" key="5">
    <source>
        <dbReference type="PROSITE" id="PS50296"/>
    </source>
</evidence>
<dbReference type="EMBL" id="JAVLVU010000001">
    <property type="protein sequence ID" value="MDT3402870.1"/>
    <property type="molecule type" value="Genomic_DNA"/>
</dbReference>
<dbReference type="InterPro" id="IPR036877">
    <property type="entry name" value="SUI1_dom_sf"/>
</dbReference>
<evidence type="ECO:0000313" key="7">
    <source>
        <dbReference type="Proteomes" id="UP001258315"/>
    </source>
</evidence>
<dbReference type="InterPro" id="IPR005872">
    <property type="entry name" value="SUI1_arc_bac"/>
</dbReference>
<sequence>MSKKNRNLNDGVMYSTNPDFEYTPDNNDDVATPAPNQQNLKIYLDRKGGSKLVTRISGFAGTEADLEALGKKLKTKCGVGGSVKDYEVLIQGDFRDKILAVLIQDGYKAKKAGG</sequence>
<dbReference type="PANTHER" id="PTHR12789:SF0">
    <property type="entry name" value="DENSITY-REGULATED PROTEIN"/>
    <property type="match status" value="1"/>
</dbReference>
<feature type="domain" description="SUI1" evidence="5">
    <location>
        <begin position="40"/>
        <end position="106"/>
    </location>
</feature>
<gene>
    <name evidence="6" type="ORF">QE417_001942</name>
</gene>
<name>A0ABU3GSW2_9SPHI</name>
<dbReference type="SUPFAM" id="SSF55159">
    <property type="entry name" value="eIF1-like"/>
    <property type="match status" value="1"/>
</dbReference>
<evidence type="ECO:0000256" key="3">
    <source>
        <dbReference type="ARBA" id="ARBA00022917"/>
    </source>
</evidence>
<dbReference type="PIRSF" id="PIRSF037511">
    <property type="entry name" value="Transl_init_SUI1_pro"/>
    <property type="match status" value="1"/>
</dbReference>